<organism evidence="3 4">
    <name type="scientific">Ambispora gerdemannii</name>
    <dbReference type="NCBI Taxonomy" id="144530"/>
    <lineage>
        <taxon>Eukaryota</taxon>
        <taxon>Fungi</taxon>
        <taxon>Fungi incertae sedis</taxon>
        <taxon>Mucoromycota</taxon>
        <taxon>Glomeromycotina</taxon>
        <taxon>Glomeromycetes</taxon>
        <taxon>Archaeosporales</taxon>
        <taxon>Ambisporaceae</taxon>
        <taxon>Ambispora</taxon>
    </lineage>
</organism>
<gene>
    <name evidence="3" type="ORF">AGERDE_LOCUS9534</name>
</gene>
<protein>
    <submittedName>
        <fullName evidence="3">9717_t:CDS:1</fullName>
    </submittedName>
</protein>
<accession>A0A9N9CS00</accession>
<feature type="region of interest" description="Disordered" evidence="1">
    <location>
        <begin position="253"/>
        <end position="295"/>
    </location>
</feature>
<evidence type="ECO:0000256" key="1">
    <source>
        <dbReference type="SAM" id="MobiDB-lite"/>
    </source>
</evidence>
<feature type="compositionally biased region" description="Low complexity" evidence="1">
    <location>
        <begin position="36"/>
        <end position="45"/>
    </location>
</feature>
<dbReference type="InterPro" id="IPR019327">
    <property type="entry name" value="WKF"/>
</dbReference>
<dbReference type="OrthoDB" id="10261563at2759"/>
<reference evidence="3" key="1">
    <citation type="submission" date="2021-06" db="EMBL/GenBank/DDBJ databases">
        <authorList>
            <person name="Kallberg Y."/>
            <person name="Tangrot J."/>
            <person name="Rosling A."/>
        </authorList>
    </citation>
    <scope>NUCLEOTIDE SEQUENCE</scope>
    <source>
        <strain evidence="3">MT106</strain>
    </source>
</reference>
<feature type="region of interest" description="Disordered" evidence="1">
    <location>
        <begin position="64"/>
        <end position="161"/>
    </location>
</feature>
<evidence type="ECO:0000313" key="3">
    <source>
        <dbReference type="EMBL" id="CAG8609810.1"/>
    </source>
</evidence>
<dbReference type="AlphaFoldDB" id="A0A9N9CS00"/>
<dbReference type="EMBL" id="CAJVPL010002418">
    <property type="protein sequence ID" value="CAG8609810.1"/>
    <property type="molecule type" value="Genomic_DNA"/>
</dbReference>
<name>A0A9N9CS00_9GLOM</name>
<feature type="domain" description="WKF" evidence="2">
    <location>
        <begin position="184"/>
        <end position="247"/>
    </location>
</feature>
<feature type="region of interest" description="Disordered" evidence="1">
    <location>
        <begin position="1"/>
        <end position="48"/>
    </location>
</feature>
<comment type="caution">
    <text evidence="3">The sequence shown here is derived from an EMBL/GenBank/DDBJ whole genome shotgun (WGS) entry which is preliminary data.</text>
</comment>
<keyword evidence="4" id="KW-1185">Reference proteome</keyword>
<feature type="compositionally biased region" description="Low complexity" evidence="1">
    <location>
        <begin position="274"/>
        <end position="287"/>
    </location>
</feature>
<evidence type="ECO:0000259" key="2">
    <source>
        <dbReference type="Pfam" id="PF10180"/>
    </source>
</evidence>
<dbReference type="Proteomes" id="UP000789831">
    <property type="component" value="Unassembled WGS sequence"/>
</dbReference>
<proteinExistence type="predicted"/>
<dbReference type="PANTHER" id="PTHR22306">
    <property type="entry name" value="CHROMOSOME 7 OPEN READING FRAME 50"/>
    <property type="match status" value="1"/>
</dbReference>
<feature type="compositionally biased region" description="Acidic residues" evidence="1">
    <location>
        <begin position="84"/>
        <end position="97"/>
    </location>
</feature>
<feature type="compositionally biased region" description="Basic and acidic residues" evidence="1">
    <location>
        <begin position="148"/>
        <end position="158"/>
    </location>
</feature>
<dbReference type="PANTHER" id="PTHR22306:SF2">
    <property type="entry name" value="CHROMOSOME 7 OPEN READING FRAME 50"/>
    <property type="match status" value="1"/>
</dbReference>
<dbReference type="Pfam" id="PF10180">
    <property type="entry name" value="WKF"/>
    <property type="match status" value="1"/>
</dbReference>
<feature type="compositionally biased region" description="Low complexity" evidence="1">
    <location>
        <begin position="66"/>
        <end position="81"/>
    </location>
</feature>
<sequence length="310" mass="35546">MSEKKRTRITINTPKKSKRQRITAESAKDSTDKSDTNSSAAASDTMNVNTTTIHVPKWKKFLSIKDNNSNNSNNSSRLSRNGDNDDFTEVPDIESEIDSSLSHENIVKEKSLTKNKKKKTDSETVGDNGNNLRDDDILKEKKRQKRNHKDDNSTKKSDTLSADLITPELKIPENASDSSNAALQYLATWYLHRQSLWKFQKVRQVWLLQHVYDVDNVPNEFFKIFLEYINDLTGKAREKTMKEAQEILDQFEKKSIESSSSPDDVVVDTDEKQNNSNNNSDTTTTKNNLKDKVREKIKEKRAMDILRVLS</sequence>
<feature type="compositionally biased region" description="Basic and acidic residues" evidence="1">
    <location>
        <begin position="26"/>
        <end position="35"/>
    </location>
</feature>
<evidence type="ECO:0000313" key="4">
    <source>
        <dbReference type="Proteomes" id="UP000789831"/>
    </source>
</evidence>